<gene>
    <name evidence="1" type="ORF">Adt_47173</name>
</gene>
<evidence type="ECO:0000313" key="1">
    <source>
        <dbReference type="EMBL" id="KAL2455647.1"/>
    </source>
</evidence>
<dbReference type="PANTHER" id="PTHR11439:SF517">
    <property type="entry name" value="CYSTEINE-RICH RLK (RECEPTOR-LIKE PROTEIN KINASE) 8"/>
    <property type="match status" value="1"/>
</dbReference>
<dbReference type="AlphaFoldDB" id="A0ABD1NWA1"/>
<organism evidence="1 2">
    <name type="scientific">Abeliophyllum distichum</name>
    <dbReference type="NCBI Taxonomy" id="126358"/>
    <lineage>
        <taxon>Eukaryota</taxon>
        <taxon>Viridiplantae</taxon>
        <taxon>Streptophyta</taxon>
        <taxon>Embryophyta</taxon>
        <taxon>Tracheophyta</taxon>
        <taxon>Spermatophyta</taxon>
        <taxon>Magnoliopsida</taxon>
        <taxon>eudicotyledons</taxon>
        <taxon>Gunneridae</taxon>
        <taxon>Pentapetalae</taxon>
        <taxon>asterids</taxon>
        <taxon>lamiids</taxon>
        <taxon>Lamiales</taxon>
        <taxon>Oleaceae</taxon>
        <taxon>Forsythieae</taxon>
        <taxon>Abeliophyllum</taxon>
    </lineage>
</organism>
<name>A0ABD1NWA1_9LAMI</name>
<keyword evidence="2" id="KW-1185">Reference proteome</keyword>
<dbReference type="CDD" id="cd09272">
    <property type="entry name" value="RNase_HI_RT_Ty1"/>
    <property type="match status" value="1"/>
</dbReference>
<protein>
    <submittedName>
        <fullName evidence="1">Mitochondrial protein</fullName>
    </submittedName>
</protein>
<comment type="caution">
    <text evidence="1">The sequence shown here is derived from an EMBL/GenBank/DDBJ whole genome shotgun (WGS) entry which is preliminary data.</text>
</comment>
<dbReference type="Proteomes" id="UP001604336">
    <property type="component" value="Unassembled WGS sequence"/>
</dbReference>
<sequence length="115" mass="12791">MGVLHQMKPRRVHLPLQSLSSGEGVFINNPVSTIIIPLFLKQSPTLSLTAFTDVDWAGNVDDRTSTSAYVIYLGGNAVSWYSKKQKSVAQSSTEAEYRALASCAYEVLWLRNFLH</sequence>
<proteinExistence type="predicted"/>
<dbReference type="PANTHER" id="PTHR11439">
    <property type="entry name" value="GAG-POL-RELATED RETROTRANSPOSON"/>
    <property type="match status" value="1"/>
</dbReference>
<evidence type="ECO:0000313" key="2">
    <source>
        <dbReference type="Proteomes" id="UP001604336"/>
    </source>
</evidence>
<accession>A0ABD1NWA1</accession>
<reference evidence="2" key="1">
    <citation type="submission" date="2024-07" db="EMBL/GenBank/DDBJ databases">
        <title>Two chromosome-level genome assemblies of Korean endemic species Abeliophyllum distichum and Forsythia ovata (Oleaceae).</title>
        <authorList>
            <person name="Jang H."/>
        </authorList>
    </citation>
    <scope>NUCLEOTIDE SEQUENCE [LARGE SCALE GENOMIC DNA]</scope>
</reference>
<dbReference type="EMBL" id="JBFOLK010000169">
    <property type="protein sequence ID" value="KAL2455647.1"/>
    <property type="molecule type" value="Genomic_DNA"/>
</dbReference>